<reference evidence="2 3" key="1">
    <citation type="submission" date="2006-01" db="EMBL/GenBank/DDBJ databases">
        <authorList>
            <person name="Brettar I."/>
            <person name="Hofle M."/>
            <person name="Ferriera S."/>
            <person name="Johnson J."/>
            <person name="Kravitz S."/>
            <person name="Halpern A."/>
            <person name="Remington K."/>
            <person name="Beeson K."/>
            <person name="Tran B."/>
            <person name="Rogers Y.-H."/>
            <person name="Friedman R."/>
            <person name="Venter J.C."/>
        </authorList>
    </citation>
    <scope>NUCLEOTIDE SEQUENCE [LARGE SCALE GENOMIC DNA]</scope>
    <source>
        <strain evidence="2 3">OS145</strain>
    </source>
</reference>
<dbReference type="Proteomes" id="UP000016543">
    <property type="component" value="Unassembled WGS sequence"/>
</dbReference>
<keyword evidence="1" id="KW-0812">Transmembrane</keyword>
<dbReference type="EMBL" id="AAMX01000018">
    <property type="protein sequence ID" value="EAQ31347.1"/>
    <property type="molecule type" value="Genomic_DNA"/>
</dbReference>
<dbReference type="NCBIfam" id="TIGR02532">
    <property type="entry name" value="IV_pilin_GFxxxE"/>
    <property type="match status" value="1"/>
</dbReference>
<dbReference type="PROSITE" id="PS00409">
    <property type="entry name" value="PROKAR_NTER_METHYL"/>
    <property type="match status" value="1"/>
</dbReference>
<sequence length="167" mass="17674">MKGFTLVELIIVLVVVGILAVGASPLFIGSGGTESLVLRERTLSILRNSQLKAMQNTSLVCTAVVLQPNSLGQATSTNCGVVTSTFSLDPDDVRQIADFQGKTFTVTNSANTNVALPTEIEFDSLGRPRDESGLVCSGAQPCRFTFTETSGASQSVCINREGYIYGC</sequence>
<dbReference type="SUPFAM" id="SSF54523">
    <property type="entry name" value="Pili subunits"/>
    <property type="match status" value="1"/>
</dbReference>
<organism evidence="2 3">
    <name type="scientific">Idiomarina baltica OS145</name>
    <dbReference type="NCBI Taxonomy" id="314276"/>
    <lineage>
        <taxon>Bacteria</taxon>
        <taxon>Pseudomonadati</taxon>
        <taxon>Pseudomonadota</taxon>
        <taxon>Gammaproteobacteria</taxon>
        <taxon>Alteromonadales</taxon>
        <taxon>Idiomarinaceae</taxon>
        <taxon>Idiomarina</taxon>
    </lineage>
</organism>
<keyword evidence="3" id="KW-1185">Reference proteome</keyword>
<comment type="caution">
    <text evidence="2">The sequence shown here is derived from an EMBL/GenBank/DDBJ whole genome shotgun (WGS) entry which is preliminary data.</text>
</comment>
<dbReference type="InterPro" id="IPR012902">
    <property type="entry name" value="N_methyl_site"/>
</dbReference>
<keyword evidence="1" id="KW-1133">Transmembrane helix</keyword>
<name>A0ABP2CNW6_9GAMM</name>
<feature type="transmembrane region" description="Helical" evidence="1">
    <location>
        <begin position="6"/>
        <end position="29"/>
    </location>
</feature>
<proteinExistence type="predicted"/>
<evidence type="ECO:0000313" key="3">
    <source>
        <dbReference type="Proteomes" id="UP000016543"/>
    </source>
</evidence>
<dbReference type="Gene3D" id="3.30.700.10">
    <property type="entry name" value="Glycoprotein, Type 4 Pilin"/>
    <property type="match status" value="1"/>
</dbReference>
<protein>
    <submittedName>
        <fullName evidence="2">Type II secretory pathway component</fullName>
    </submittedName>
</protein>
<dbReference type="InterPro" id="IPR045584">
    <property type="entry name" value="Pilin-like"/>
</dbReference>
<accession>A0ABP2CNW6</accession>
<gene>
    <name evidence="2" type="ORF">OS145_05530</name>
</gene>
<dbReference type="Pfam" id="PF07963">
    <property type="entry name" value="N_methyl"/>
    <property type="match status" value="1"/>
</dbReference>
<keyword evidence="1" id="KW-0472">Membrane</keyword>
<evidence type="ECO:0000256" key="1">
    <source>
        <dbReference type="SAM" id="Phobius"/>
    </source>
</evidence>
<dbReference type="RefSeq" id="WP_006956801.1">
    <property type="nucleotide sequence ID" value="NZ_CH672409.1"/>
</dbReference>
<evidence type="ECO:0000313" key="2">
    <source>
        <dbReference type="EMBL" id="EAQ31347.1"/>
    </source>
</evidence>